<sequence length="346" mass="39392">MTDYSDFSAEDFAMDDYFIQWVKSSADSSTSEFWTSWLEQYPDKKDTIVQARQLVFSVDFEETFPDQKEVQSMWQVISDQAFEEEILERETSTTTIFRTQVFKIAASILLLVLPIGGGLYYWYSQQQEVSYLTQNGQVKAVLLPDGSQVTLNANSVIRFNPSLQTDQIREVWLDGEAFFHVKRTASKARFIVHTKQLNVEVLGTTFNVNTRHKKTRVILNTGKVTLTLSEHKQDPPIQMVPGDLVECKESEKKIMKKTVNPDTYSSWTQSRLVFNATTLAEIAEILADTQGIKLTLQDTSMASLQFSGSVSANRTDLLLLKLSKAFRLNIVRQPTGEILLEKSTHE</sequence>
<proteinExistence type="predicted"/>
<organism evidence="3 4">
    <name type="scientific">Xanthocytophaga flava</name>
    <dbReference type="NCBI Taxonomy" id="3048013"/>
    <lineage>
        <taxon>Bacteria</taxon>
        <taxon>Pseudomonadati</taxon>
        <taxon>Bacteroidota</taxon>
        <taxon>Cytophagia</taxon>
        <taxon>Cytophagales</taxon>
        <taxon>Rhodocytophagaceae</taxon>
        <taxon>Xanthocytophaga</taxon>
    </lineage>
</organism>
<keyword evidence="1" id="KW-0472">Membrane</keyword>
<dbReference type="InterPro" id="IPR006860">
    <property type="entry name" value="FecR"/>
</dbReference>
<dbReference type="InterPro" id="IPR012373">
    <property type="entry name" value="Ferrdict_sens_TM"/>
</dbReference>
<keyword evidence="1" id="KW-0812">Transmembrane</keyword>
<evidence type="ECO:0000313" key="4">
    <source>
        <dbReference type="Proteomes" id="UP001241110"/>
    </source>
</evidence>
<dbReference type="Gene3D" id="2.60.120.1440">
    <property type="match status" value="1"/>
</dbReference>
<dbReference type="Pfam" id="PF04773">
    <property type="entry name" value="FecR"/>
    <property type="match status" value="1"/>
</dbReference>
<evidence type="ECO:0000313" key="3">
    <source>
        <dbReference type="EMBL" id="MDJ1481555.1"/>
    </source>
</evidence>
<accession>A0AAE3QQY7</accession>
<dbReference type="RefSeq" id="WP_313979474.1">
    <property type="nucleotide sequence ID" value="NZ_JASJOS010000005.1"/>
</dbReference>
<reference evidence="3" key="1">
    <citation type="submission" date="2023-05" db="EMBL/GenBank/DDBJ databases">
        <authorList>
            <person name="Zhang X."/>
        </authorList>
    </citation>
    <scope>NUCLEOTIDE SEQUENCE</scope>
    <source>
        <strain evidence="3">YF14B1</strain>
    </source>
</reference>
<name>A0AAE3QQY7_9BACT</name>
<dbReference type="Proteomes" id="UP001241110">
    <property type="component" value="Unassembled WGS sequence"/>
</dbReference>
<feature type="transmembrane region" description="Helical" evidence="1">
    <location>
        <begin position="101"/>
        <end position="123"/>
    </location>
</feature>
<dbReference type="Gene3D" id="3.55.50.30">
    <property type="match status" value="1"/>
</dbReference>
<dbReference type="GO" id="GO:0016989">
    <property type="term" value="F:sigma factor antagonist activity"/>
    <property type="evidence" value="ECO:0007669"/>
    <property type="project" value="TreeGrafter"/>
</dbReference>
<dbReference type="EMBL" id="JASJOS010000005">
    <property type="protein sequence ID" value="MDJ1481555.1"/>
    <property type="molecule type" value="Genomic_DNA"/>
</dbReference>
<gene>
    <name evidence="3" type="ORF">QNI16_13735</name>
</gene>
<feature type="domain" description="FecR protein" evidence="2">
    <location>
        <begin position="131"/>
        <end position="224"/>
    </location>
</feature>
<dbReference type="PANTHER" id="PTHR30273:SF2">
    <property type="entry name" value="PROTEIN FECR"/>
    <property type="match status" value="1"/>
</dbReference>
<evidence type="ECO:0000256" key="1">
    <source>
        <dbReference type="SAM" id="Phobius"/>
    </source>
</evidence>
<keyword evidence="1" id="KW-1133">Transmembrane helix</keyword>
<dbReference type="PIRSF" id="PIRSF018266">
    <property type="entry name" value="FecR"/>
    <property type="match status" value="1"/>
</dbReference>
<dbReference type="AlphaFoldDB" id="A0AAE3QQY7"/>
<comment type="caution">
    <text evidence="3">The sequence shown here is derived from an EMBL/GenBank/DDBJ whole genome shotgun (WGS) entry which is preliminary data.</text>
</comment>
<evidence type="ECO:0000259" key="2">
    <source>
        <dbReference type="Pfam" id="PF04773"/>
    </source>
</evidence>
<protein>
    <submittedName>
        <fullName evidence="3">FecR domain-containing protein</fullName>
    </submittedName>
</protein>
<dbReference type="PANTHER" id="PTHR30273">
    <property type="entry name" value="PERIPLASMIC SIGNAL SENSOR AND SIGMA FACTOR ACTIVATOR FECR-RELATED"/>
    <property type="match status" value="1"/>
</dbReference>